<dbReference type="Proteomes" id="UP000515124">
    <property type="component" value="Unplaced"/>
</dbReference>
<evidence type="ECO:0000256" key="1">
    <source>
        <dbReference type="SAM" id="MobiDB-lite"/>
    </source>
</evidence>
<organism evidence="2 3">
    <name type="scientific">Prunus avium</name>
    <name type="common">Cherry</name>
    <name type="synonym">Cerasus avium</name>
    <dbReference type="NCBI Taxonomy" id="42229"/>
    <lineage>
        <taxon>Eukaryota</taxon>
        <taxon>Viridiplantae</taxon>
        <taxon>Streptophyta</taxon>
        <taxon>Embryophyta</taxon>
        <taxon>Tracheophyta</taxon>
        <taxon>Spermatophyta</taxon>
        <taxon>Magnoliopsida</taxon>
        <taxon>eudicotyledons</taxon>
        <taxon>Gunneridae</taxon>
        <taxon>Pentapetalae</taxon>
        <taxon>rosids</taxon>
        <taxon>fabids</taxon>
        <taxon>Rosales</taxon>
        <taxon>Rosaceae</taxon>
        <taxon>Amygdaloideae</taxon>
        <taxon>Amygdaleae</taxon>
        <taxon>Prunus</taxon>
    </lineage>
</organism>
<dbReference type="PANTHER" id="PTHR46932:SF12">
    <property type="entry name" value="HEAVY METAL-ASSOCIATED ISOPRENYLATED PLANT PROTEIN 47"/>
    <property type="match status" value="1"/>
</dbReference>
<sequence>MLYVTCFFELIAQQKIVIEVQMRSRKHRAKAMKIAAVADGVNSVAFNEEKKDQMVILGDGVDATSLALCLRKKVGHANLVNVEEVHHEESYTTTKEVTNGLVESYDEKEEIQKEMEPILGSIISGVAPAHPLNKRYENCQNNEDEYEDVVDLEGSDLDAADDYEEEHVDDEFDSKQQISIQEESFESLFSLSIDSRKQVYDAEIDEKEEVKEKATSTASKHQEKENITTEQDCIRTSIRSSWKPQSLILFSILADNMKQKITIEAQIRCDKCRSKAMKIAVAEDGVISVAFQGPNRDKMVITGDGVDAADMAKSLRKKLGYADLVSVEEITEKKAENKVEPKQEKKAENAHAGPQPCSHHPQLEFYIHDPPSTSMCTIL</sequence>
<dbReference type="InterPro" id="IPR042885">
    <property type="entry name" value="HIPP47/16"/>
</dbReference>
<accession>A0A6P5SFR1</accession>
<proteinExistence type="predicted"/>
<feature type="region of interest" description="Disordered" evidence="1">
    <location>
        <begin position="334"/>
        <end position="362"/>
    </location>
</feature>
<dbReference type="RefSeq" id="XP_021812396.1">
    <property type="nucleotide sequence ID" value="XM_021956704.1"/>
</dbReference>
<dbReference type="GeneID" id="110755486"/>
<dbReference type="Gene3D" id="3.30.70.100">
    <property type="match status" value="2"/>
</dbReference>
<keyword evidence="2" id="KW-1185">Reference proteome</keyword>
<gene>
    <name evidence="3" type="primary">LOC110755486</name>
</gene>
<evidence type="ECO:0000313" key="2">
    <source>
        <dbReference type="Proteomes" id="UP000515124"/>
    </source>
</evidence>
<name>A0A6P5SFR1_PRUAV</name>
<evidence type="ECO:0000313" key="3">
    <source>
        <dbReference type="RefSeq" id="XP_021812396.1"/>
    </source>
</evidence>
<feature type="compositionally biased region" description="Basic and acidic residues" evidence="1">
    <location>
        <begin position="334"/>
        <end position="349"/>
    </location>
</feature>
<protein>
    <submittedName>
        <fullName evidence="3">Uncharacterized protein LOC110755486</fullName>
    </submittedName>
</protein>
<dbReference type="KEGG" id="pavi:110755486"/>
<dbReference type="PANTHER" id="PTHR46932">
    <property type="entry name" value="HEAVY METAL-ASSOCIATED ISOPRENYLATED PLANT PROTEIN 47"/>
    <property type="match status" value="1"/>
</dbReference>
<dbReference type="AlphaFoldDB" id="A0A6P5SFR1"/>
<reference evidence="3" key="1">
    <citation type="submission" date="2025-08" db="UniProtKB">
        <authorList>
            <consortium name="RefSeq"/>
        </authorList>
    </citation>
    <scope>IDENTIFICATION</scope>
</reference>